<comment type="caution">
    <text evidence="9">The sequence shown here is derived from an EMBL/GenBank/DDBJ whole genome shotgun (WGS) entry which is preliminary data.</text>
</comment>
<dbReference type="Gene3D" id="1.10.3730.20">
    <property type="match status" value="1"/>
</dbReference>
<evidence type="ECO:0000256" key="7">
    <source>
        <dbReference type="RuleBase" id="RU003942"/>
    </source>
</evidence>
<gene>
    <name evidence="9" type="primary">sugE</name>
    <name evidence="9" type="ORF">ACFSCX_21345</name>
</gene>
<evidence type="ECO:0000256" key="3">
    <source>
        <dbReference type="ARBA" id="ARBA00022475"/>
    </source>
</evidence>
<dbReference type="SUPFAM" id="SSF103481">
    <property type="entry name" value="Multidrug resistance efflux transporter EmrE"/>
    <property type="match status" value="1"/>
</dbReference>
<evidence type="ECO:0000256" key="5">
    <source>
        <dbReference type="ARBA" id="ARBA00022989"/>
    </source>
</evidence>
<dbReference type="RefSeq" id="WP_377930282.1">
    <property type="nucleotide sequence ID" value="NZ_JBHUEM010000052.1"/>
</dbReference>
<dbReference type="Pfam" id="PF00893">
    <property type="entry name" value="Multi_Drug_Res"/>
    <property type="match status" value="1"/>
</dbReference>
<keyword evidence="4 7" id="KW-0812">Transmembrane</keyword>
<comment type="similarity">
    <text evidence="7">Belongs to the drug/metabolite transporter (DMT) superfamily. Small multidrug resistance (SMR) (TC 2.A.7.1) family.</text>
</comment>
<evidence type="ECO:0000256" key="4">
    <source>
        <dbReference type="ARBA" id="ARBA00022692"/>
    </source>
</evidence>
<dbReference type="Proteomes" id="UP001597214">
    <property type="component" value="Unassembled WGS sequence"/>
</dbReference>
<feature type="transmembrane region" description="Helical" evidence="8">
    <location>
        <begin position="84"/>
        <end position="103"/>
    </location>
</feature>
<dbReference type="InterPro" id="IPR045324">
    <property type="entry name" value="Small_multidrug_res"/>
</dbReference>
<dbReference type="InterPro" id="IPR037185">
    <property type="entry name" value="EmrE-like"/>
</dbReference>
<evidence type="ECO:0000256" key="6">
    <source>
        <dbReference type="ARBA" id="ARBA00023136"/>
    </source>
</evidence>
<keyword evidence="6 8" id="KW-0472">Membrane</keyword>
<proteinExistence type="inferred from homology"/>
<reference evidence="10" key="1">
    <citation type="journal article" date="2019" name="Int. J. Syst. Evol. Microbiol.">
        <title>The Global Catalogue of Microorganisms (GCM) 10K type strain sequencing project: providing services to taxonomists for standard genome sequencing and annotation.</title>
        <authorList>
            <consortium name="The Broad Institute Genomics Platform"/>
            <consortium name="The Broad Institute Genome Sequencing Center for Infectious Disease"/>
            <person name="Wu L."/>
            <person name="Ma J."/>
        </authorList>
    </citation>
    <scope>NUCLEOTIDE SEQUENCE [LARGE SCALE GENOMIC DNA]</scope>
    <source>
        <strain evidence="10">CCUG 49339</strain>
    </source>
</reference>
<comment type="subcellular location">
    <subcellularLocation>
        <location evidence="1 7">Cell membrane</location>
        <topology evidence="1 7">Multi-pass membrane protein</topology>
    </subcellularLocation>
</comment>
<evidence type="ECO:0000313" key="10">
    <source>
        <dbReference type="Proteomes" id="UP001597214"/>
    </source>
</evidence>
<dbReference type="PANTHER" id="PTHR30561:SF0">
    <property type="entry name" value="GUANIDINIUM EXPORTER"/>
    <property type="match status" value="1"/>
</dbReference>
<evidence type="ECO:0000313" key="9">
    <source>
        <dbReference type="EMBL" id="MFD1739058.1"/>
    </source>
</evidence>
<dbReference type="NCBIfam" id="NF008512">
    <property type="entry name" value="PRK11431.1"/>
    <property type="match status" value="1"/>
</dbReference>
<evidence type="ECO:0000256" key="2">
    <source>
        <dbReference type="ARBA" id="ARBA00022448"/>
    </source>
</evidence>
<organism evidence="9 10">
    <name type="scientific">Bacillus salitolerans</name>
    <dbReference type="NCBI Taxonomy" id="1437434"/>
    <lineage>
        <taxon>Bacteria</taxon>
        <taxon>Bacillati</taxon>
        <taxon>Bacillota</taxon>
        <taxon>Bacilli</taxon>
        <taxon>Bacillales</taxon>
        <taxon>Bacillaceae</taxon>
        <taxon>Bacillus</taxon>
    </lineage>
</organism>
<feature type="transmembrane region" description="Helical" evidence="8">
    <location>
        <begin position="59"/>
        <end position="78"/>
    </location>
</feature>
<name>A0ABW4LWY3_9BACI</name>
<keyword evidence="5 8" id="KW-1133">Transmembrane helix</keyword>
<sequence>MAWIYLVIAGIFEVIWAIGLKYTEGFTKLYPTIVTIVGMIISFYFLSIAVKTLPIGTAYAVWTGIGAIGAIVVGMIVFNEPKDLLRILFLLFILTGIVGLKVTSGNH</sequence>
<protein>
    <submittedName>
        <fullName evidence="9">Quaternary ammonium compound efflux SMR transporter SugE</fullName>
    </submittedName>
</protein>
<keyword evidence="3" id="KW-1003">Cell membrane</keyword>
<dbReference type="InterPro" id="IPR000390">
    <property type="entry name" value="Small_drug/metabolite_transptr"/>
</dbReference>
<feature type="transmembrane region" description="Helical" evidence="8">
    <location>
        <begin position="29"/>
        <end position="47"/>
    </location>
</feature>
<feature type="transmembrane region" description="Helical" evidence="8">
    <location>
        <begin position="5"/>
        <end position="23"/>
    </location>
</feature>
<evidence type="ECO:0000256" key="8">
    <source>
        <dbReference type="SAM" id="Phobius"/>
    </source>
</evidence>
<keyword evidence="10" id="KW-1185">Reference proteome</keyword>
<evidence type="ECO:0000256" key="1">
    <source>
        <dbReference type="ARBA" id="ARBA00004651"/>
    </source>
</evidence>
<keyword evidence="2" id="KW-0813">Transport</keyword>
<accession>A0ABW4LWY3</accession>
<dbReference type="PANTHER" id="PTHR30561">
    <property type="entry name" value="SMR FAMILY PROTON-DEPENDENT DRUG EFFLUX TRANSPORTER SUGE"/>
    <property type="match status" value="1"/>
</dbReference>
<dbReference type="EMBL" id="JBHUEM010000052">
    <property type="protein sequence ID" value="MFD1739058.1"/>
    <property type="molecule type" value="Genomic_DNA"/>
</dbReference>